<feature type="compositionally biased region" description="Basic and acidic residues" evidence="5">
    <location>
        <begin position="576"/>
        <end position="588"/>
    </location>
</feature>
<evidence type="ECO:0000313" key="8">
    <source>
        <dbReference type="Proteomes" id="UP001147747"/>
    </source>
</evidence>
<keyword evidence="3" id="KW-0804">Transcription</keyword>
<dbReference type="OrthoDB" id="298344at2759"/>
<name>A0A9X0BA50_9EURO</name>
<keyword evidence="2" id="KW-0805">Transcription regulation</keyword>
<evidence type="ECO:0000259" key="6">
    <source>
        <dbReference type="PROSITE" id="PS51184"/>
    </source>
</evidence>
<comment type="caution">
    <text evidence="7">The sequence shown here is derived from an EMBL/GenBank/DDBJ whole genome shotgun (WGS) entry which is preliminary data.</text>
</comment>
<proteinExistence type="predicted"/>
<keyword evidence="8" id="KW-1185">Reference proteome</keyword>
<feature type="domain" description="JmjC" evidence="6">
    <location>
        <begin position="175"/>
        <end position="348"/>
    </location>
</feature>
<dbReference type="Pfam" id="PF10497">
    <property type="entry name" value="zf-4CXXC_R1"/>
    <property type="match status" value="1"/>
</dbReference>
<dbReference type="GO" id="GO:0005634">
    <property type="term" value="C:nucleus"/>
    <property type="evidence" value="ECO:0007669"/>
    <property type="project" value="UniProtKB-SubCell"/>
</dbReference>
<evidence type="ECO:0000256" key="5">
    <source>
        <dbReference type="SAM" id="MobiDB-lite"/>
    </source>
</evidence>
<dbReference type="Proteomes" id="UP001147747">
    <property type="component" value="Unassembled WGS sequence"/>
</dbReference>
<dbReference type="SMART" id="SM00558">
    <property type="entry name" value="JmjC"/>
    <property type="match status" value="1"/>
</dbReference>
<reference evidence="7" key="1">
    <citation type="submission" date="2022-12" db="EMBL/GenBank/DDBJ databases">
        <authorList>
            <person name="Petersen C."/>
        </authorList>
    </citation>
    <scope>NUCLEOTIDE SEQUENCE</scope>
    <source>
        <strain evidence="7">IBT 29677</strain>
    </source>
</reference>
<dbReference type="Gene3D" id="2.60.120.650">
    <property type="entry name" value="Cupin"/>
    <property type="match status" value="1"/>
</dbReference>
<evidence type="ECO:0000256" key="3">
    <source>
        <dbReference type="ARBA" id="ARBA00023163"/>
    </source>
</evidence>
<evidence type="ECO:0000313" key="7">
    <source>
        <dbReference type="EMBL" id="KAJ5397367.1"/>
    </source>
</evidence>
<dbReference type="EMBL" id="JAPZBU010000006">
    <property type="protein sequence ID" value="KAJ5397367.1"/>
    <property type="molecule type" value="Genomic_DNA"/>
</dbReference>
<dbReference type="AlphaFoldDB" id="A0A9X0BA50"/>
<keyword evidence="4" id="KW-0539">Nucleus</keyword>
<evidence type="ECO:0000256" key="4">
    <source>
        <dbReference type="ARBA" id="ARBA00023242"/>
    </source>
</evidence>
<feature type="region of interest" description="Disordered" evidence="5">
    <location>
        <begin position="541"/>
        <end position="588"/>
    </location>
</feature>
<gene>
    <name evidence="7" type="ORF">N7509_005480</name>
</gene>
<comment type="subcellular location">
    <subcellularLocation>
        <location evidence="1">Nucleus</location>
    </subcellularLocation>
</comment>
<reference evidence="7" key="2">
    <citation type="journal article" date="2023" name="IMA Fungus">
        <title>Comparative genomic study of the Penicillium genus elucidates a diverse pangenome and 15 lateral gene transfer events.</title>
        <authorList>
            <person name="Petersen C."/>
            <person name="Sorensen T."/>
            <person name="Nielsen M.R."/>
            <person name="Sondergaard T.E."/>
            <person name="Sorensen J.L."/>
            <person name="Fitzpatrick D.A."/>
            <person name="Frisvad J.C."/>
            <person name="Nielsen K.L."/>
        </authorList>
    </citation>
    <scope>NUCLEOTIDE SEQUENCE</scope>
    <source>
        <strain evidence="7">IBT 29677</strain>
    </source>
</reference>
<organism evidence="7 8">
    <name type="scientific">Penicillium cosmopolitanum</name>
    <dbReference type="NCBI Taxonomy" id="1131564"/>
    <lineage>
        <taxon>Eukaryota</taxon>
        <taxon>Fungi</taxon>
        <taxon>Dikarya</taxon>
        <taxon>Ascomycota</taxon>
        <taxon>Pezizomycotina</taxon>
        <taxon>Eurotiomycetes</taxon>
        <taxon>Eurotiomycetidae</taxon>
        <taxon>Eurotiales</taxon>
        <taxon>Aspergillaceae</taxon>
        <taxon>Penicillium</taxon>
    </lineage>
</organism>
<dbReference type="SUPFAM" id="SSF51197">
    <property type="entry name" value="Clavaminate synthase-like"/>
    <property type="match status" value="1"/>
</dbReference>
<dbReference type="PROSITE" id="PS51184">
    <property type="entry name" value="JMJC"/>
    <property type="match status" value="1"/>
</dbReference>
<protein>
    <recommendedName>
        <fullName evidence="6">JmjC domain-containing protein</fullName>
    </recommendedName>
</protein>
<evidence type="ECO:0000256" key="2">
    <source>
        <dbReference type="ARBA" id="ARBA00023015"/>
    </source>
</evidence>
<dbReference type="InterPro" id="IPR018866">
    <property type="entry name" value="Znf-4CXXC_R1"/>
</dbReference>
<dbReference type="GeneID" id="81369097"/>
<sequence length="797" mass="91887">MSSGARAAFAAFPTNLDIRDFVNSKENIVFATRITCDSIDEYPLEEFENLIYTHVIRLGKPLVIEGFEDRLNQNLFSVDWLRKYKGGQREECRDLVTQQNTKFSITHYLNSMSTLTEGNVVSRRERRTEPQRIYLKDIDCPEEWHKSLETIIPPFLFYFNESPKAYAGPGSKYTELPPCPRTAENMPIAKAGDLMSSLPEEMRAKNLMCYIGHEGTYTAAHQEMCGTLSQNLMVEASDGTPEGNKTVRPGSSIWLMTETHERPLVSEYWRSFLGHDLDLENHFAQLEAWKKAPFTTYVVEQTPGDLVLVPPLSVQQVWNRGTRTMKVAWNRTTVETLRWALDEELSRARAVCREESYKNKAIIYYSLEKYSKLLEQDPKQNHPSVDALWDDFEYLFKMFTDILLSESFSTGPPAKKAEYLEFTSDVTCSYCRCNIFNRFLTCGACVDGEETYDICMDCYVFGRSCKCISKLKWVEQFHWKDLEARHEKWRLQIMARNEKEGYGMDHPVFSAVRASMTRKSVAEICQEQLRVRPWVDCNKEVKPTTPSDSESEEVHGRRSAKRRKTNNNNNNNNNAKTKDKPVKKKPGEMGRCHTCKSRPIWTLKHCSTCDSQYCYGCLFRLFDLPPEQAMQFSVWECPKCKKICSCAGCNKKANMMEPYMPQKILLGHDTLKVADERSVESLVDLRQSNVGWMKKFQRIKPHFIQQRLDKLKRDAEKAREALDETRDIFQVDEKIIAEQNGAHFDDALANVAQMNGPQMNDDSIVREVYEPNDLLVDPSLRLDDTFVATLDPALGCV</sequence>
<dbReference type="InterPro" id="IPR003347">
    <property type="entry name" value="JmjC_dom"/>
</dbReference>
<dbReference type="RefSeq" id="XP_056489419.1">
    <property type="nucleotide sequence ID" value="XM_056630117.1"/>
</dbReference>
<evidence type="ECO:0000256" key="1">
    <source>
        <dbReference type="ARBA" id="ARBA00004123"/>
    </source>
</evidence>
<dbReference type="Pfam" id="PF02373">
    <property type="entry name" value="JmjC"/>
    <property type="match status" value="1"/>
</dbReference>
<accession>A0A9X0BA50</accession>